<evidence type="ECO:0000256" key="2">
    <source>
        <dbReference type="ARBA" id="ARBA00022803"/>
    </source>
</evidence>
<dbReference type="PANTHER" id="PTHR16263">
    <property type="entry name" value="TETRATRICOPEPTIDE REPEAT PROTEIN 38"/>
    <property type="match status" value="1"/>
</dbReference>
<keyword evidence="1" id="KW-0677">Repeat</keyword>
<reference evidence="4" key="1">
    <citation type="journal article" date="2017" name="bioRxiv">
        <title>Comparative analysis of the genomes of Stylophora pistillata and Acropora digitifera provides evidence for extensive differences between species of corals.</title>
        <authorList>
            <person name="Voolstra C.R."/>
            <person name="Li Y."/>
            <person name="Liew Y.J."/>
            <person name="Baumgarten S."/>
            <person name="Zoccola D."/>
            <person name="Flot J.-F."/>
            <person name="Tambutte S."/>
            <person name="Allemand D."/>
            <person name="Aranda M."/>
        </authorList>
    </citation>
    <scope>NUCLEOTIDE SEQUENCE [LARGE SCALE GENOMIC DNA]</scope>
</reference>
<name>A0A2B4RBL4_STYPI</name>
<dbReference type="OrthoDB" id="5947003at2759"/>
<dbReference type="PANTHER" id="PTHR16263:SF4">
    <property type="entry name" value="TETRATRICOPEPTIDE REPEAT PROTEIN 38"/>
    <property type="match status" value="1"/>
</dbReference>
<keyword evidence="4" id="KW-1185">Reference proteome</keyword>
<dbReference type="EMBL" id="LSMT01000616">
    <property type="protein sequence ID" value="PFX15744.1"/>
    <property type="molecule type" value="Genomic_DNA"/>
</dbReference>
<gene>
    <name evidence="3" type="primary">Ttc38</name>
    <name evidence="3" type="ORF">AWC38_SpisGene20029</name>
</gene>
<dbReference type="InterPro" id="IPR033891">
    <property type="entry name" value="TTC38"/>
</dbReference>
<organism evidence="3 4">
    <name type="scientific">Stylophora pistillata</name>
    <name type="common">Smooth cauliflower coral</name>
    <dbReference type="NCBI Taxonomy" id="50429"/>
    <lineage>
        <taxon>Eukaryota</taxon>
        <taxon>Metazoa</taxon>
        <taxon>Cnidaria</taxon>
        <taxon>Anthozoa</taxon>
        <taxon>Hexacorallia</taxon>
        <taxon>Scleractinia</taxon>
        <taxon>Astrocoeniina</taxon>
        <taxon>Pocilloporidae</taxon>
        <taxon>Stylophora</taxon>
    </lineage>
</organism>
<evidence type="ECO:0000313" key="3">
    <source>
        <dbReference type="EMBL" id="PFX15744.1"/>
    </source>
</evidence>
<dbReference type="Proteomes" id="UP000225706">
    <property type="component" value="Unassembled WGS sequence"/>
</dbReference>
<comment type="caution">
    <text evidence="3">The sequence shown here is derived from an EMBL/GenBank/DDBJ whole genome shotgun (WGS) entry which is preliminary data.</text>
</comment>
<proteinExistence type="predicted"/>
<keyword evidence="2" id="KW-0802">TPR repeat</keyword>
<sequence>MKSKGNSKGDERSLDMGLELIPTDTWATHALAHVLEMEGRQDEGIEFMKKTMENWKGDYEAALNVYDTEAFSDTHMLMSTLGAENEELTMKLLDSLRKYVRDGSGYSCEVSRTVGLAICEAFVEADKGNFDKAVAILKPLRYKVDVIGGSGAQRDVYELFLINAAMHSQRKEDHQFARCLIAEKKAKKDNAPLTDRLMAQAWRKEGFLLSTTSNEAAKMFDASLTQVVAHLDDDSVGGLQNSVTRMLEADPDFALGHVVASIFEVKNSMDVAQSLASKGKLNDREMLHFNAAKALAAGYLFGMYAFGLEETNFYREAEKQARK</sequence>
<feature type="non-terminal residue" evidence="3">
    <location>
        <position position="323"/>
    </location>
</feature>
<evidence type="ECO:0000313" key="4">
    <source>
        <dbReference type="Proteomes" id="UP000225706"/>
    </source>
</evidence>
<protein>
    <submittedName>
        <fullName evidence="3">Tetratricopeptide repeat protein 38</fullName>
    </submittedName>
</protein>
<dbReference type="AlphaFoldDB" id="A0A2B4RBL4"/>
<evidence type="ECO:0000256" key="1">
    <source>
        <dbReference type="ARBA" id="ARBA00022737"/>
    </source>
</evidence>
<accession>A0A2B4RBL4</accession>